<evidence type="ECO:0000313" key="1">
    <source>
        <dbReference type="EMBL" id="ETV70064.1"/>
    </source>
</evidence>
<name>W4FTB6_APHAT</name>
<reference evidence="1" key="1">
    <citation type="submission" date="2013-12" db="EMBL/GenBank/DDBJ databases">
        <title>The Genome Sequence of Aphanomyces astaci APO3.</title>
        <authorList>
            <consortium name="The Broad Institute Genomics Platform"/>
            <person name="Russ C."/>
            <person name="Tyler B."/>
            <person name="van West P."/>
            <person name="Dieguez-Uribeondo J."/>
            <person name="Young S.K."/>
            <person name="Zeng Q."/>
            <person name="Gargeya S."/>
            <person name="Fitzgerald M."/>
            <person name="Abouelleil A."/>
            <person name="Alvarado L."/>
            <person name="Chapman S.B."/>
            <person name="Gainer-Dewar J."/>
            <person name="Goldberg J."/>
            <person name="Griggs A."/>
            <person name="Gujja S."/>
            <person name="Hansen M."/>
            <person name="Howarth C."/>
            <person name="Imamovic A."/>
            <person name="Ireland A."/>
            <person name="Larimer J."/>
            <person name="McCowan C."/>
            <person name="Murphy C."/>
            <person name="Pearson M."/>
            <person name="Poon T.W."/>
            <person name="Priest M."/>
            <person name="Roberts A."/>
            <person name="Saif S."/>
            <person name="Shea T."/>
            <person name="Sykes S."/>
            <person name="Wortman J."/>
            <person name="Nusbaum C."/>
            <person name="Birren B."/>
        </authorList>
    </citation>
    <scope>NUCLEOTIDE SEQUENCE [LARGE SCALE GENOMIC DNA]</scope>
    <source>
        <strain evidence="1">APO3</strain>
    </source>
</reference>
<protein>
    <submittedName>
        <fullName evidence="1">Uncharacterized protein</fullName>
    </submittedName>
</protein>
<dbReference type="RefSeq" id="XP_009840507.1">
    <property type="nucleotide sequence ID" value="XM_009842205.1"/>
</dbReference>
<dbReference type="AlphaFoldDB" id="W4FTB6"/>
<dbReference type="GeneID" id="20816400"/>
<organism evidence="1">
    <name type="scientific">Aphanomyces astaci</name>
    <name type="common">Crayfish plague agent</name>
    <dbReference type="NCBI Taxonomy" id="112090"/>
    <lineage>
        <taxon>Eukaryota</taxon>
        <taxon>Sar</taxon>
        <taxon>Stramenopiles</taxon>
        <taxon>Oomycota</taxon>
        <taxon>Saprolegniomycetes</taxon>
        <taxon>Saprolegniales</taxon>
        <taxon>Verrucalvaceae</taxon>
        <taxon>Aphanomyces</taxon>
    </lineage>
</organism>
<proteinExistence type="predicted"/>
<accession>W4FTB6</accession>
<gene>
    <name evidence="1" type="ORF">H257_14404</name>
</gene>
<dbReference type="EMBL" id="KI913170">
    <property type="protein sequence ID" value="ETV70064.1"/>
    <property type="molecule type" value="Genomic_DNA"/>
</dbReference>
<dbReference type="VEuPathDB" id="FungiDB:H257_14404"/>
<sequence length="125" mass="14463">MAPSVHVCLGQHRSGGEALNRSDFLKITKYDVFATCAMAFLDKFNLDRPPIHLYILSNLTDWINIIMEYNVADYAPHAHKIHEKALQPREEVFVAYTVITKGLWLHESYTIDYELLQLHGLTLQY</sequence>